<feature type="domain" description="Ras-GEF" evidence="4">
    <location>
        <begin position="282"/>
        <end position="526"/>
    </location>
</feature>
<dbReference type="Proteomes" id="UP000001811">
    <property type="component" value="Unplaced"/>
</dbReference>
<evidence type="ECO:0000313" key="6">
    <source>
        <dbReference type="Proteomes" id="UP000001811"/>
    </source>
</evidence>
<reference evidence="5" key="2">
    <citation type="submission" date="2025-08" db="UniProtKB">
        <authorList>
            <consortium name="Ensembl"/>
        </authorList>
    </citation>
    <scope>IDENTIFICATION</scope>
    <source>
        <strain evidence="5">Thorbecke</strain>
    </source>
</reference>
<dbReference type="Gene3D" id="1.20.870.10">
    <property type="entry name" value="Son of sevenless (SoS) protein Chain: S domain 1"/>
    <property type="match status" value="1"/>
</dbReference>
<evidence type="ECO:0000256" key="2">
    <source>
        <dbReference type="PROSITE-ProRule" id="PRU00168"/>
    </source>
</evidence>
<keyword evidence="6" id="KW-1185">Reference proteome</keyword>
<evidence type="ECO:0000256" key="1">
    <source>
        <dbReference type="ARBA" id="ARBA00022658"/>
    </source>
</evidence>
<dbReference type="SMR" id="G1STP7"/>
<sequence length="526" mass="59772">MGDVQEKTMFSRCCQSLPGSGLFRRLRHWLRSHTGCLWPLTARPPQGTEQPRRQPQSSTLESTDRTHEEATGIVNGHYGNGSMLYLAEVCAMRTLQPDTKEMLLDALVPGPLGKRICYFNTFLCTYSDFSTIPYYLDQIFDRNMALCLQSCKAKYKAKFCNRTDLPLLKMKVGSKQVRLPRGDLQTHACFLRVRMAYPNPTQAEAVAPALFARLQSCQTLALEPDSPLLTELEPLLETGSISKLRLPPCAESAPKTTTKVSCACPGPANNQPRKMASITTFPAKLLAEQFTLMDAELFQNVVPYQCHSSIRIQQNKEVNAQLPPTVLAVIIHYHHVAHCVTTTCLGDPSMKAEDRARVVEHWIKVAKECLALRNYCSVHTILCALQSHPVRQLKTTWGEVSRKSARKFQRLCTQDKKVNRDVPMKMAICRLPAREQNPQRTQMRQRLQKKGAVPFLGTFIMYLDRLDIAMKDFVDGKNNMLKMTKEIKVLQEMQRLQVAASQYTLLRDAEFALWFQSMERLSDTKR</sequence>
<dbReference type="GO" id="GO:0005886">
    <property type="term" value="C:plasma membrane"/>
    <property type="evidence" value="ECO:0007669"/>
    <property type="project" value="TreeGrafter"/>
</dbReference>
<dbReference type="HOGENOM" id="CLU_010252_2_1_1"/>
<dbReference type="InterPro" id="IPR008937">
    <property type="entry name" value="Ras-like_GEF"/>
</dbReference>
<dbReference type="eggNOG" id="KOG3629">
    <property type="taxonomic scope" value="Eukaryota"/>
</dbReference>
<dbReference type="Pfam" id="PF00617">
    <property type="entry name" value="RasGEF"/>
    <property type="match status" value="1"/>
</dbReference>
<dbReference type="GO" id="GO:0005085">
    <property type="term" value="F:guanyl-nucleotide exchange factor activity"/>
    <property type="evidence" value="ECO:0007669"/>
    <property type="project" value="UniProtKB-KW"/>
</dbReference>
<dbReference type="Ensembl" id="ENSOCUT00000007749.4">
    <property type="protein sequence ID" value="ENSOCUP00000006696.4"/>
    <property type="gene ID" value="ENSOCUG00000023721.3"/>
</dbReference>
<feature type="region of interest" description="Disordered" evidence="3">
    <location>
        <begin position="41"/>
        <end position="67"/>
    </location>
</feature>
<dbReference type="InterPro" id="IPR023578">
    <property type="entry name" value="Ras_GEF_dom_sf"/>
</dbReference>
<organism evidence="5 6">
    <name type="scientific">Oryctolagus cuniculus</name>
    <name type="common">Rabbit</name>
    <dbReference type="NCBI Taxonomy" id="9986"/>
    <lineage>
        <taxon>Eukaryota</taxon>
        <taxon>Metazoa</taxon>
        <taxon>Chordata</taxon>
        <taxon>Craniata</taxon>
        <taxon>Vertebrata</taxon>
        <taxon>Euteleostomi</taxon>
        <taxon>Mammalia</taxon>
        <taxon>Eutheria</taxon>
        <taxon>Euarchontoglires</taxon>
        <taxon>Glires</taxon>
        <taxon>Lagomorpha</taxon>
        <taxon>Leporidae</taxon>
        <taxon>Oryctolagus</taxon>
    </lineage>
</organism>
<dbReference type="AlphaFoldDB" id="G1STP7"/>
<dbReference type="PROSITE" id="PS50009">
    <property type="entry name" value="RASGEF_CAT"/>
    <property type="match status" value="1"/>
</dbReference>
<dbReference type="SUPFAM" id="SSF48366">
    <property type="entry name" value="Ras GEF"/>
    <property type="match status" value="1"/>
</dbReference>
<dbReference type="PANTHER" id="PTHR23113:SF223">
    <property type="entry name" value="RAL-GDS-RELATED PROTEIN"/>
    <property type="match status" value="1"/>
</dbReference>
<evidence type="ECO:0000259" key="4">
    <source>
        <dbReference type="PROSITE" id="PS50009"/>
    </source>
</evidence>
<dbReference type="InParanoid" id="G1STP7"/>
<evidence type="ECO:0000256" key="3">
    <source>
        <dbReference type="SAM" id="MobiDB-lite"/>
    </source>
</evidence>
<dbReference type="GeneTree" id="ENSGT00940000161598"/>
<dbReference type="Gene3D" id="1.10.840.10">
    <property type="entry name" value="Ras guanine-nucleotide exchange factors catalytic domain"/>
    <property type="match status" value="1"/>
</dbReference>
<reference evidence="5 6" key="1">
    <citation type="journal article" date="2011" name="Nature">
        <title>A high-resolution map of human evolutionary constraint using 29 mammals.</title>
        <authorList>
            <person name="Lindblad-Toh K."/>
            <person name="Garber M."/>
            <person name="Zuk O."/>
            <person name="Lin M.F."/>
            <person name="Parker B.J."/>
            <person name="Washietl S."/>
            <person name="Kheradpour P."/>
            <person name="Ernst J."/>
            <person name="Jordan G."/>
            <person name="Mauceli E."/>
            <person name="Ward L.D."/>
            <person name="Lowe C.B."/>
            <person name="Holloway A.K."/>
            <person name="Clamp M."/>
            <person name="Gnerre S."/>
            <person name="Alfoldi J."/>
            <person name="Beal K."/>
            <person name="Chang J."/>
            <person name="Clawson H."/>
            <person name="Cuff J."/>
            <person name="Di Palma F."/>
            <person name="Fitzgerald S."/>
            <person name="Flicek P."/>
            <person name="Guttman M."/>
            <person name="Hubisz M.J."/>
            <person name="Jaffe D.B."/>
            <person name="Jungreis I."/>
            <person name="Kent W.J."/>
            <person name="Kostka D."/>
            <person name="Lara M."/>
            <person name="Martins A.L."/>
            <person name="Massingham T."/>
            <person name="Moltke I."/>
            <person name="Raney B.J."/>
            <person name="Rasmussen M.D."/>
            <person name="Robinson J."/>
            <person name="Stark A."/>
            <person name="Vilella A.J."/>
            <person name="Wen J."/>
            <person name="Xie X."/>
            <person name="Zody M.C."/>
            <person name="Baldwin J."/>
            <person name="Bloom T."/>
            <person name="Chin C.W."/>
            <person name="Heiman D."/>
            <person name="Nicol R."/>
            <person name="Nusbaum C."/>
            <person name="Young S."/>
            <person name="Wilkinson J."/>
            <person name="Worley K.C."/>
            <person name="Kovar C.L."/>
            <person name="Muzny D.M."/>
            <person name="Gibbs R.A."/>
            <person name="Cree A."/>
            <person name="Dihn H.H."/>
            <person name="Fowler G."/>
            <person name="Jhangiani S."/>
            <person name="Joshi V."/>
            <person name="Lee S."/>
            <person name="Lewis L.R."/>
            <person name="Nazareth L.V."/>
            <person name="Okwuonu G."/>
            <person name="Santibanez J."/>
            <person name="Warren W.C."/>
            <person name="Mardis E.R."/>
            <person name="Weinstock G.M."/>
            <person name="Wilson R.K."/>
            <person name="Delehaunty K."/>
            <person name="Dooling D."/>
            <person name="Fronik C."/>
            <person name="Fulton L."/>
            <person name="Fulton B."/>
            <person name="Graves T."/>
            <person name="Minx P."/>
            <person name="Sodergren E."/>
            <person name="Birney E."/>
            <person name="Margulies E.H."/>
            <person name="Herrero J."/>
            <person name="Green E.D."/>
            <person name="Haussler D."/>
            <person name="Siepel A."/>
            <person name="Goldman N."/>
            <person name="Pollard K.S."/>
            <person name="Pedersen J.S."/>
            <person name="Lander E.S."/>
            <person name="Kellis M."/>
        </authorList>
    </citation>
    <scope>NUCLEOTIDE SEQUENCE [LARGE SCALE GENOMIC DNA]</scope>
    <source>
        <strain evidence="6">Thorbecke</strain>
    </source>
</reference>
<accession>G1STP7</accession>
<dbReference type="InterPro" id="IPR036964">
    <property type="entry name" value="RASGEF_cat_dom_sf"/>
</dbReference>
<proteinExistence type="predicted"/>
<protein>
    <recommendedName>
        <fullName evidence="4">Ras-GEF domain-containing protein</fullName>
    </recommendedName>
</protein>
<dbReference type="Bgee" id="ENSOCUG00000023721">
    <property type="expression patterns" value="Expressed in testis and 6 other cell types or tissues"/>
</dbReference>
<dbReference type="SMART" id="SM00147">
    <property type="entry name" value="RasGEF"/>
    <property type="match status" value="1"/>
</dbReference>
<reference evidence="5" key="3">
    <citation type="submission" date="2025-09" db="UniProtKB">
        <authorList>
            <consortium name="Ensembl"/>
        </authorList>
    </citation>
    <scope>IDENTIFICATION</scope>
    <source>
        <strain evidence="5">Thorbecke</strain>
    </source>
</reference>
<dbReference type="PANTHER" id="PTHR23113">
    <property type="entry name" value="GUANINE NUCLEOTIDE EXCHANGE FACTOR"/>
    <property type="match status" value="1"/>
</dbReference>
<dbReference type="PaxDb" id="9986-ENSOCUP00000006696"/>
<name>G1STP7_RABIT</name>
<dbReference type="InterPro" id="IPR001895">
    <property type="entry name" value="RASGEF_cat_dom"/>
</dbReference>
<evidence type="ECO:0000313" key="5">
    <source>
        <dbReference type="Ensembl" id="ENSOCUP00000006696.4"/>
    </source>
</evidence>
<dbReference type="STRING" id="9986.ENSOCUP00000006696"/>
<feature type="compositionally biased region" description="Polar residues" evidence="3">
    <location>
        <begin position="47"/>
        <end position="61"/>
    </location>
</feature>
<dbReference type="GO" id="GO:0007265">
    <property type="term" value="P:Ras protein signal transduction"/>
    <property type="evidence" value="ECO:0007669"/>
    <property type="project" value="TreeGrafter"/>
</dbReference>
<keyword evidence="1 2" id="KW-0344">Guanine-nucleotide releasing factor</keyword>